<sequence length="582" mass="65340">MPLLDIATTQASLQNHLSPLGVQSLIHCKVLSSQFIFGDGKIPVSTWKSFHFPRKLNPFERSKLQIKAVATLEPKCLANKEDGHKISENAQLDIDSDASKVQAESSSADSTELGEKERLRRIRISKANKGNTPWNKGRKHSAETLQRIRERTRLAMQNPKIKMKLANLGHAQSEETRMKIGVGVRMRWQKRREKMTLQETCLYEWQNLIAEASRRGYLGEEELQWDSYKILSEKLEVEWVESIEQRKATRRPKGSKRAPKSPEQKRKIAEAIAAKWADPDYRDRVRSALAKYHGIPAGAERRPRRRPSTQAKKQDPTKRKTRDTNNLSGNDATSPIQRLRLRRSKTPLYKDPLAGSKLEMIKNIRAQRAAAETKKTEAIGRARLLIAEAEKAAKALEVAATKSPIAQASLLETRKLITEAIQSLESIDTVHITSTKNDLDPSLGPAERISQVEMAMDMGNGNSNQAELKEVNGTKILASSKDEDLNFTNLHDILNGENEILSANSNGYSLPSIRLESLLEHPSSPNHFGQLEANGNVKPQRNPLLNGSQVQQVKEESPSKPISSTKKWVRGRLVEVQDGDKC</sequence>
<dbReference type="PANTHER" id="PTHR34199">
    <property type="entry name" value="NUMOD3 MOTIF FAMILY PROTEIN, EXPRESSED"/>
    <property type="match status" value="1"/>
</dbReference>
<accession>A0A2C9W472</accession>
<feature type="region of interest" description="Disordered" evidence="1">
    <location>
        <begin position="91"/>
        <end position="117"/>
    </location>
</feature>
<feature type="region of interest" description="Disordered" evidence="1">
    <location>
        <begin position="246"/>
        <end position="266"/>
    </location>
</feature>
<name>A0A2C9W472_MANES</name>
<proteinExistence type="predicted"/>
<dbReference type="Proteomes" id="UP000091857">
    <property type="component" value="Chromosome 4"/>
</dbReference>
<protein>
    <recommendedName>
        <fullName evidence="2">Nuclease associated modular domain-containing protein</fullName>
    </recommendedName>
</protein>
<feature type="compositionally biased region" description="Basic residues" evidence="1">
    <location>
        <begin position="248"/>
        <end position="259"/>
    </location>
</feature>
<evidence type="ECO:0000256" key="1">
    <source>
        <dbReference type="SAM" id="MobiDB-lite"/>
    </source>
</evidence>
<dbReference type="STRING" id="3983.A0A2C9W472"/>
<dbReference type="GO" id="GO:0003677">
    <property type="term" value="F:DNA binding"/>
    <property type="evidence" value="ECO:0007669"/>
    <property type="project" value="InterPro"/>
</dbReference>
<dbReference type="InterPro" id="IPR003611">
    <property type="entry name" value="NUMOD3"/>
</dbReference>
<dbReference type="Gramene" id="Manes.04G151600.1.v8.1">
    <property type="protein sequence ID" value="Manes.04G151600.1.v8.1.CDS"/>
    <property type="gene ID" value="Manes.04G151600.v8.1"/>
</dbReference>
<dbReference type="PANTHER" id="PTHR34199:SF2">
    <property type="entry name" value="NUMOD3 MOTIF FAMILY PROTEIN, EXPRESSED"/>
    <property type="match status" value="1"/>
</dbReference>
<dbReference type="OrthoDB" id="1935413at2759"/>
<comment type="caution">
    <text evidence="3">The sequence shown here is derived from an EMBL/GenBank/DDBJ whole genome shotgun (WGS) entry which is preliminary data.</text>
</comment>
<feature type="region of interest" description="Disordered" evidence="1">
    <location>
        <begin position="292"/>
        <end position="338"/>
    </location>
</feature>
<keyword evidence="4" id="KW-1185">Reference proteome</keyword>
<dbReference type="Pfam" id="PF07460">
    <property type="entry name" value="NUMOD3"/>
    <property type="match status" value="1"/>
</dbReference>
<dbReference type="OMA" id="NGSNACH"/>
<evidence type="ECO:0000313" key="4">
    <source>
        <dbReference type="Proteomes" id="UP000091857"/>
    </source>
</evidence>
<gene>
    <name evidence="3" type="ORF">MANES_04G151600v8</name>
</gene>
<dbReference type="AlphaFoldDB" id="A0A2C9W472"/>
<reference evidence="4" key="1">
    <citation type="journal article" date="2016" name="Nat. Biotechnol.">
        <title>Sequencing wild and cultivated cassava and related species reveals extensive interspecific hybridization and genetic diversity.</title>
        <authorList>
            <person name="Bredeson J.V."/>
            <person name="Lyons J.B."/>
            <person name="Prochnik S.E."/>
            <person name="Wu G.A."/>
            <person name="Ha C.M."/>
            <person name="Edsinger-Gonzales E."/>
            <person name="Grimwood J."/>
            <person name="Schmutz J."/>
            <person name="Rabbi I.Y."/>
            <person name="Egesi C."/>
            <person name="Nauluvula P."/>
            <person name="Lebot V."/>
            <person name="Ndunguru J."/>
            <person name="Mkamilo G."/>
            <person name="Bart R.S."/>
            <person name="Setter T.L."/>
            <person name="Gleadow R.M."/>
            <person name="Kulakow P."/>
            <person name="Ferguson M.E."/>
            <person name="Rounsley S."/>
            <person name="Rokhsar D.S."/>
        </authorList>
    </citation>
    <scope>NUCLEOTIDE SEQUENCE [LARGE SCALE GENOMIC DNA]</scope>
    <source>
        <strain evidence="4">cv. AM560-2</strain>
    </source>
</reference>
<evidence type="ECO:0000313" key="3">
    <source>
        <dbReference type="EMBL" id="OAY53285.1"/>
    </source>
</evidence>
<dbReference type="EMBL" id="CM004390">
    <property type="protein sequence ID" value="OAY53285.1"/>
    <property type="molecule type" value="Genomic_DNA"/>
</dbReference>
<feature type="compositionally biased region" description="Polar residues" evidence="1">
    <location>
        <begin position="324"/>
        <end position="336"/>
    </location>
</feature>
<organism evidence="3 4">
    <name type="scientific">Manihot esculenta</name>
    <name type="common">Cassava</name>
    <name type="synonym">Jatropha manihot</name>
    <dbReference type="NCBI Taxonomy" id="3983"/>
    <lineage>
        <taxon>Eukaryota</taxon>
        <taxon>Viridiplantae</taxon>
        <taxon>Streptophyta</taxon>
        <taxon>Embryophyta</taxon>
        <taxon>Tracheophyta</taxon>
        <taxon>Spermatophyta</taxon>
        <taxon>Magnoliopsida</taxon>
        <taxon>eudicotyledons</taxon>
        <taxon>Gunneridae</taxon>
        <taxon>Pentapetalae</taxon>
        <taxon>rosids</taxon>
        <taxon>fabids</taxon>
        <taxon>Malpighiales</taxon>
        <taxon>Euphorbiaceae</taxon>
        <taxon>Crotonoideae</taxon>
        <taxon>Manihoteae</taxon>
        <taxon>Manihot</taxon>
    </lineage>
</organism>
<evidence type="ECO:0000259" key="2">
    <source>
        <dbReference type="Pfam" id="PF07460"/>
    </source>
</evidence>
<feature type="domain" description="Nuclease associated modular" evidence="2">
    <location>
        <begin position="123"/>
        <end position="149"/>
    </location>
</feature>